<evidence type="ECO:0008006" key="3">
    <source>
        <dbReference type="Google" id="ProtNLM"/>
    </source>
</evidence>
<dbReference type="AlphaFoldDB" id="A0A1W1X9R8"/>
<protein>
    <recommendedName>
        <fullName evidence="3">Dihydroorotase</fullName>
    </recommendedName>
</protein>
<keyword evidence="2" id="KW-1185">Reference proteome</keyword>
<sequence length="456" mass="50429">MSKGAILLRSGTLYDPASGRYGERADVVLLDGRVADPKEAPSVDREIDARGFLVTAAAMDPCAHMAVPGAWTLCAAGMIPDAFSLAERYAQRGYGHVHEPWAMPVSFRTVRGDWERIPALDRSIGLALPVYDLAIWVQQKDPDGARQALACLTNRLQGRGFFLPEPGIRYRLEVYKLKEKSPAEALRFFQEVLEGMPGPLVIPAAQMEKDHMPGLFPGVHLQRLASSSDLSPFDDVAHGHQGPLPFTFDLGLPWPDPGLAFTWTTPEGPLGPWCWDVGAPLLLQAVVTEPKDFRNEARILSWVTDRTIHQASLSCQHANLALIANWRGLVEAVVETWGVEGWFRLTRLNPARALGFQDRGHLKPGARANIALHPEPCDDTPADWADALSRCHRLFIGGRTVYRDDRGLDPSRPGRFWPQPAESAHHADLAFLEDGMSLRARTIERFAGPWKGDVLC</sequence>
<dbReference type="Proteomes" id="UP000192783">
    <property type="component" value="Unassembled WGS sequence"/>
</dbReference>
<dbReference type="InterPro" id="IPR011059">
    <property type="entry name" value="Metal-dep_hydrolase_composite"/>
</dbReference>
<dbReference type="EMBL" id="FWXF01000003">
    <property type="protein sequence ID" value="SMC20564.1"/>
    <property type="molecule type" value="Genomic_DNA"/>
</dbReference>
<name>A0A1W1X9R8_9BACT</name>
<dbReference type="GO" id="GO:0016810">
    <property type="term" value="F:hydrolase activity, acting on carbon-nitrogen (but not peptide) bonds"/>
    <property type="evidence" value="ECO:0007669"/>
    <property type="project" value="InterPro"/>
</dbReference>
<dbReference type="OrthoDB" id="9766983at2"/>
<dbReference type="STRING" id="1121390.SAMN02746041_00945"/>
<reference evidence="1 2" key="1">
    <citation type="submission" date="2017-04" db="EMBL/GenBank/DDBJ databases">
        <authorList>
            <person name="Afonso C.L."/>
            <person name="Miller P.J."/>
            <person name="Scott M.A."/>
            <person name="Spackman E."/>
            <person name="Goraichik I."/>
            <person name="Dimitrov K.M."/>
            <person name="Suarez D.L."/>
            <person name="Swayne D.E."/>
        </authorList>
    </citation>
    <scope>NUCLEOTIDE SEQUENCE [LARGE SCALE GENOMIC DNA]</scope>
    <source>
        <strain evidence="1 2">DSM 13146</strain>
    </source>
</reference>
<gene>
    <name evidence="1" type="ORF">SAMN02746041_00945</name>
</gene>
<accession>A0A1W1X9R8</accession>
<evidence type="ECO:0000313" key="2">
    <source>
        <dbReference type="Proteomes" id="UP000192783"/>
    </source>
</evidence>
<evidence type="ECO:0000313" key="1">
    <source>
        <dbReference type="EMBL" id="SMC20564.1"/>
    </source>
</evidence>
<organism evidence="1 2">
    <name type="scientific">Desulfacinum hydrothermale DSM 13146</name>
    <dbReference type="NCBI Taxonomy" id="1121390"/>
    <lineage>
        <taxon>Bacteria</taxon>
        <taxon>Pseudomonadati</taxon>
        <taxon>Thermodesulfobacteriota</taxon>
        <taxon>Syntrophobacteria</taxon>
        <taxon>Syntrophobacterales</taxon>
        <taxon>Syntrophobacteraceae</taxon>
        <taxon>Desulfacinum</taxon>
    </lineage>
</organism>
<dbReference type="SUPFAM" id="SSF51338">
    <property type="entry name" value="Composite domain of metallo-dependent hydrolases"/>
    <property type="match status" value="1"/>
</dbReference>
<proteinExistence type="predicted"/>
<dbReference type="RefSeq" id="WP_084056722.1">
    <property type="nucleotide sequence ID" value="NZ_FWXF01000003.1"/>
</dbReference>